<feature type="compositionally biased region" description="Basic and acidic residues" evidence="1">
    <location>
        <begin position="153"/>
        <end position="165"/>
    </location>
</feature>
<comment type="caution">
    <text evidence="2">The sequence shown here is derived from an EMBL/GenBank/DDBJ whole genome shotgun (WGS) entry which is preliminary data.</text>
</comment>
<feature type="region of interest" description="Disordered" evidence="1">
    <location>
        <begin position="95"/>
        <end position="114"/>
    </location>
</feature>
<sequence>MINEPSTIPTQDLEGASESLDTQQDPLYVRLFEKTKRHKSTDENSHWGPSGFGPNDEKHFDELKKLHEKEIEKCGEDTLNVEDAYMKVMKHKSGYVRGLGPGARPPKKGGGEGVANEVRVELSSEIQQLKDAAALRETEIETLKASNDNLRASNEELKSSNEELKASVSKMNQDAIEREKRLRDDMQKMFDEMRRRH</sequence>
<feature type="region of interest" description="Disordered" evidence="1">
    <location>
        <begin position="146"/>
        <end position="185"/>
    </location>
</feature>
<name>A0AAW1GTH0_SAPOF</name>
<dbReference type="EMBL" id="JBDFQZ010000014">
    <property type="protein sequence ID" value="KAK9667026.1"/>
    <property type="molecule type" value="Genomic_DNA"/>
</dbReference>
<gene>
    <name evidence="2" type="ORF">RND81_14G227200</name>
</gene>
<reference evidence="2" key="1">
    <citation type="submission" date="2024-03" db="EMBL/GenBank/DDBJ databases">
        <title>WGS assembly of Saponaria officinalis var. Norfolk2.</title>
        <authorList>
            <person name="Jenkins J."/>
            <person name="Shu S."/>
            <person name="Grimwood J."/>
            <person name="Barry K."/>
            <person name="Goodstein D."/>
            <person name="Schmutz J."/>
            <person name="Leebens-Mack J."/>
            <person name="Osbourn A."/>
        </authorList>
    </citation>
    <scope>NUCLEOTIDE SEQUENCE [LARGE SCALE GENOMIC DNA]</scope>
    <source>
        <strain evidence="2">JIC</strain>
    </source>
</reference>
<evidence type="ECO:0000313" key="3">
    <source>
        <dbReference type="Proteomes" id="UP001443914"/>
    </source>
</evidence>
<evidence type="ECO:0000313" key="2">
    <source>
        <dbReference type="EMBL" id="KAK9667026.1"/>
    </source>
</evidence>
<proteinExistence type="predicted"/>
<feature type="compositionally biased region" description="Polar residues" evidence="1">
    <location>
        <begin position="1"/>
        <end position="10"/>
    </location>
</feature>
<accession>A0AAW1GTH0</accession>
<protein>
    <submittedName>
        <fullName evidence="2">Uncharacterized protein</fullName>
    </submittedName>
</protein>
<feature type="region of interest" description="Disordered" evidence="1">
    <location>
        <begin position="1"/>
        <end position="58"/>
    </location>
</feature>
<keyword evidence="3" id="KW-1185">Reference proteome</keyword>
<dbReference type="Proteomes" id="UP001443914">
    <property type="component" value="Unassembled WGS sequence"/>
</dbReference>
<dbReference type="AlphaFoldDB" id="A0AAW1GTH0"/>
<feature type="compositionally biased region" description="Basic and acidic residues" evidence="1">
    <location>
        <begin position="175"/>
        <end position="185"/>
    </location>
</feature>
<organism evidence="2 3">
    <name type="scientific">Saponaria officinalis</name>
    <name type="common">Common soapwort</name>
    <name type="synonym">Lychnis saponaria</name>
    <dbReference type="NCBI Taxonomy" id="3572"/>
    <lineage>
        <taxon>Eukaryota</taxon>
        <taxon>Viridiplantae</taxon>
        <taxon>Streptophyta</taxon>
        <taxon>Embryophyta</taxon>
        <taxon>Tracheophyta</taxon>
        <taxon>Spermatophyta</taxon>
        <taxon>Magnoliopsida</taxon>
        <taxon>eudicotyledons</taxon>
        <taxon>Gunneridae</taxon>
        <taxon>Pentapetalae</taxon>
        <taxon>Caryophyllales</taxon>
        <taxon>Caryophyllaceae</taxon>
        <taxon>Caryophylleae</taxon>
        <taxon>Saponaria</taxon>
    </lineage>
</organism>
<evidence type="ECO:0000256" key="1">
    <source>
        <dbReference type="SAM" id="MobiDB-lite"/>
    </source>
</evidence>